<accession>A0A0J9EUK0</accession>
<sequence>MKDSVSIIIPCYNAEKWLREAIDSCLQQTYSPIEIIVIDDGSTDNSLEIIKSYGDKLIWETGKNRGGNYARNRGFALSKGKYIQYLDADDYILPEKIEKQVYYLEETGADVVYGDWRFQYHLPKGKISLSEINICGPHEDFLEFLISGQYPWLTTIVPLFRRAVVANSQGWDENIKSGQDRDFFISIALKNAKIFYQPGCYSIHRKYGNITVSTSNKARWLEQNLLIMAKTEKKLADSHRLSLKYRKALARSYFTLITYWCSYLGYSNYTQILYKVRSLDQDFEPSYSKIYRLFYPIFKFYIAGVLFKFLKDFKYVFTGQELKYFLQLNSIKV</sequence>
<reference evidence="2 3" key="1">
    <citation type="submission" date="2015-06" db="EMBL/GenBank/DDBJ databases">
        <title>Draft genome assembly of filamentous brackish cyanobacterium Limnoraphis robusta strain CS-951.</title>
        <authorList>
            <person name="Willis A."/>
            <person name="Parks M."/>
            <person name="Burford M.A."/>
        </authorList>
    </citation>
    <scope>NUCLEOTIDE SEQUENCE [LARGE SCALE GENOMIC DNA]</scope>
    <source>
        <strain evidence="2 3">CS-951</strain>
    </source>
</reference>
<evidence type="ECO:0000313" key="3">
    <source>
        <dbReference type="Proteomes" id="UP000033607"/>
    </source>
</evidence>
<dbReference type="PATRIC" id="fig|1637645.4.peg.6434"/>
<dbReference type="InterPro" id="IPR029044">
    <property type="entry name" value="Nucleotide-diphossugar_trans"/>
</dbReference>
<feature type="domain" description="Glycosyltransferase 2-like" evidence="1">
    <location>
        <begin position="6"/>
        <end position="118"/>
    </location>
</feature>
<name>A0A0J9EUK0_9CYAN</name>
<proteinExistence type="predicted"/>
<dbReference type="InterPro" id="IPR001173">
    <property type="entry name" value="Glyco_trans_2-like"/>
</dbReference>
<comment type="caution">
    <text evidence="2">The sequence shown here is derived from an EMBL/GenBank/DDBJ whole genome shotgun (WGS) entry which is preliminary data.</text>
</comment>
<dbReference type="Proteomes" id="UP000033607">
    <property type="component" value="Unassembled WGS sequence"/>
</dbReference>
<dbReference type="RefSeq" id="WP_053221610.1">
    <property type="nucleotide sequence ID" value="NZ_LATL02000331.1"/>
</dbReference>
<dbReference type="SUPFAM" id="SSF53448">
    <property type="entry name" value="Nucleotide-diphospho-sugar transferases"/>
    <property type="match status" value="1"/>
</dbReference>
<dbReference type="PANTHER" id="PTHR22916">
    <property type="entry name" value="GLYCOSYLTRANSFERASE"/>
    <property type="match status" value="1"/>
</dbReference>
<gene>
    <name evidence="2" type="ORF">WN50_39065</name>
</gene>
<evidence type="ECO:0000313" key="2">
    <source>
        <dbReference type="EMBL" id="KMW69958.1"/>
    </source>
</evidence>
<dbReference type="Pfam" id="PF00535">
    <property type="entry name" value="Glycos_transf_2"/>
    <property type="match status" value="1"/>
</dbReference>
<evidence type="ECO:0000259" key="1">
    <source>
        <dbReference type="Pfam" id="PF00535"/>
    </source>
</evidence>
<protein>
    <recommendedName>
        <fullName evidence="1">Glycosyltransferase 2-like domain-containing protein</fullName>
    </recommendedName>
</protein>
<dbReference type="OrthoDB" id="9812327at2"/>
<dbReference type="EMBL" id="LATL02000331">
    <property type="protein sequence ID" value="KMW69958.1"/>
    <property type="molecule type" value="Genomic_DNA"/>
</dbReference>
<dbReference type="Gene3D" id="3.90.550.10">
    <property type="entry name" value="Spore Coat Polysaccharide Biosynthesis Protein SpsA, Chain A"/>
    <property type="match status" value="1"/>
</dbReference>
<dbReference type="AlphaFoldDB" id="A0A0J9EUK0"/>
<organism evidence="2 3">
    <name type="scientific">Limnoraphis robusta CS-951</name>
    <dbReference type="NCBI Taxonomy" id="1637645"/>
    <lineage>
        <taxon>Bacteria</taxon>
        <taxon>Bacillati</taxon>
        <taxon>Cyanobacteriota</taxon>
        <taxon>Cyanophyceae</taxon>
        <taxon>Oscillatoriophycideae</taxon>
        <taxon>Oscillatoriales</taxon>
        <taxon>Sirenicapillariaceae</taxon>
        <taxon>Limnoraphis</taxon>
    </lineage>
</organism>